<accession>A0A0D8X860</accession>
<evidence type="ECO:0000313" key="1">
    <source>
        <dbReference type="EMBL" id="KJH39834.1"/>
    </source>
</evidence>
<dbReference type="AlphaFoldDB" id="A0A0D8X860"/>
<reference evidence="2" key="2">
    <citation type="journal article" date="2016" name="Sci. Rep.">
        <title>Dictyocaulus viviparus genome, variome and transcriptome elucidate lungworm biology and support future intervention.</title>
        <authorList>
            <person name="McNulty S.N."/>
            <person name="Strube C."/>
            <person name="Rosa B.A."/>
            <person name="Martin J.C."/>
            <person name="Tyagi R."/>
            <person name="Choi Y.J."/>
            <person name="Wang Q."/>
            <person name="Hallsworth Pepin K."/>
            <person name="Zhang X."/>
            <person name="Ozersky P."/>
            <person name="Wilson R.K."/>
            <person name="Sternberg P.W."/>
            <person name="Gasser R.B."/>
            <person name="Mitreva M."/>
        </authorList>
    </citation>
    <scope>NUCLEOTIDE SEQUENCE [LARGE SCALE GENOMIC DNA]</scope>
    <source>
        <strain evidence="2">HannoverDv2000</strain>
    </source>
</reference>
<reference evidence="1 2" key="1">
    <citation type="submission" date="2013-11" db="EMBL/GenBank/DDBJ databases">
        <title>Draft genome of the bovine lungworm Dictyocaulus viviparus.</title>
        <authorList>
            <person name="Mitreva M."/>
        </authorList>
    </citation>
    <scope>NUCLEOTIDE SEQUENCE [LARGE SCALE GENOMIC DNA]</scope>
    <source>
        <strain evidence="1 2">HannoverDv2000</strain>
    </source>
</reference>
<organism evidence="1 2">
    <name type="scientific">Dictyocaulus viviparus</name>
    <name type="common">Bovine lungworm</name>
    <dbReference type="NCBI Taxonomy" id="29172"/>
    <lineage>
        <taxon>Eukaryota</taxon>
        <taxon>Metazoa</taxon>
        <taxon>Ecdysozoa</taxon>
        <taxon>Nematoda</taxon>
        <taxon>Chromadorea</taxon>
        <taxon>Rhabditida</taxon>
        <taxon>Rhabditina</taxon>
        <taxon>Rhabditomorpha</taxon>
        <taxon>Strongyloidea</taxon>
        <taxon>Metastrongylidae</taxon>
        <taxon>Dictyocaulus</taxon>
    </lineage>
</organism>
<sequence>MQPLQDNTGTVARTTSKISSILNCLAELCLQLMCAASTHPTPSTRINIHIEAAIDDLSLRIARTLST</sequence>
<feature type="non-terminal residue" evidence="1">
    <location>
        <position position="67"/>
    </location>
</feature>
<gene>
    <name evidence="1" type="ORF">DICVIV_14271</name>
</gene>
<proteinExistence type="predicted"/>
<protein>
    <submittedName>
        <fullName evidence="1">Uncharacterized protein</fullName>
    </submittedName>
</protein>
<evidence type="ECO:0000313" key="2">
    <source>
        <dbReference type="Proteomes" id="UP000053766"/>
    </source>
</evidence>
<keyword evidence="2" id="KW-1185">Reference proteome</keyword>
<dbReference type="Proteomes" id="UP000053766">
    <property type="component" value="Unassembled WGS sequence"/>
</dbReference>
<dbReference type="EMBL" id="KN719971">
    <property type="protein sequence ID" value="KJH39834.1"/>
    <property type="molecule type" value="Genomic_DNA"/>
</dbReference>
<name>A0A0D8X860_DICVI</name>